<sequence>MMPLCAIPSNKHRYRTSLTQSFHPLFMGQHQSMPIAAAPTPSSVDAPHSIYQTFLPQVLLIVLCKRDLVALAAQYVAHPSHSRRERAFWNAFRLPLDSVLKFLDEVNIEATFEAFARLGLDEPQDYPSTQQFGAERDTAASSYDSSSVSDGPDEYDVRRAIGETISSVTGAHRESCHQNPRGRRLGRRKILIHMRCAWFKLHINIMNLQRQFFQHGPDCCAGLAWNLDWVALRDGIFQLEDGLLREASMLAEAREAGRLLLVLELYDLEETRKTR</sequence>
<feature type="region of interest" description="Disordered" evidence="1">
    <location>
        <begin position="126"/>
        <end position="153"/>
    </location>
</feature>
<accession>A0A550C179</accession>
<evidence type="ECO:0000313" key="3">
    <source>
        <dbReference type="Proteomes" id="UP000320762"/>
    </source>
</evidence>
<feature type="compositionally biased region" description="Low complexity" evidence="1">
    <location>
        <begin position="141"/>
        <end position="150"/>
    </location>
</feature>
<organism evidence="2 3">
    <name type="scientific">Schizophyllum amplum</name>
    <dbReference type="NCBI Taxonomy" id="97359"/>
    <lineage>
        <taxon>Eukaryota</taxon>
        <taxon>Fungi</taxon>
        <taxon>Dikarya</taxon>
        <taxon>Basidiomycota</taxon>
        <taxon>Agaricomycotina</taxon>
        <taxon>Agaricomycetes</taxon>
        <taxon>Agaricomycetidae</taxon>
        <taxon>Agaricales</taxon>
        <taxon>Schizophyllaceae</taxon>
        <taxon>Schizophyllum</taxon>
    </lineage>
</organism>
<protein>
    <submittedName>
        <fullName evidence="2">Uncharacterized protein</fullName>
    </submittedName>
</protein>
<comment type="caution">
    <text evidence="2">The sequence shown here is derived from an EMBL/GenBank/DDBJ whole genome shotgun (WGS) entry which is preliminary data.</text>
</comment>
<evidence type="ECO:0000313" key="2">
    <source>
        <dbReference type="EMBL" id="TRM58518.1"/>
    </source>
</evidence>
<dbReference type="Proteomes" id="UP000320762">
    <property type="component" value="Unassembled WGS sequence"/>
</dbReference>
<dbReference type="AlphaFoldDB" id="A0A550C179"/>
<keyword evidence="3" id="KW-1185">Reference proteome</keyword>
<proteinExistence type="predicted"/>
<gene>
    <name evidence="2" type="ORF">BD626DRAFT_634004</name>
</gene>
<evidence type="ECO:0000256" key="1">
    <source>
        <dbReference type="SAM" id="MobiDB-lite"/>
    </source>
</evidence>
<reference evidence="2 3" key="1">
    <citation type="journal article" date="2019" name="New Phytol.">
        <title>Comparative genomics reveals unique wood-decay strategies and fruiting body development in the Schizophyllaceae.</title>
        <authorList>
            <person name="Almasi E."/>
            <person name="Sahu N."/>
            <person name="Krizsan K."/>
            <person name="Balint B."/>
            <person name="Kovacs G.M."/>
            <person name="Kiss B."/>
            <person name="Cseklye J."/>
            <person name="Drula E."/>
            <person name="Henrissat B."/>
            <person name="Nagy I."/>
            <person name="Chovatia M."/>
            <person name="Adam C."/>
            <person name="LaButti K."/>
            <person name="Lipzen A."/>
            <person name="Riley R."/>
            <person name="Grigoriev I.V."/>
            <person name="Nagy L.G."/>
        </authorList>
    </citation>
    <scope>NUCLEOTIDE SEQUENCE [LARGE SCALE GENOMIC DNA]</scope>
    <source>
        <strain evidence="2 3">NL-1724</strain>
    </source>
</reference>
<name>A0A550C179_9AGAR</name>
<dbReference type="EMBL" id="VDMD01000035">
    <property type="protein sequence ID" value="TRM58518.1"/>
    <property type="molecule type" value="Genomic_DNA"/>
</dbReference>